<comment type="caution">
    <text evidence="1">The sequence shown here is derived from an EMBL/GenBank/DDBJ whole genome shotgun (WGS) entry which is preliminary data.</text>
</comment>
<gene>
    <name evidence="1" type="ORF">PR048_017616</name>
</gene>
<accession>A0ABQ9HA00</accession>
<evidence type="ECO:0000313" key="2">
    <source>
        <dbReference type="Proteomes" id="UP001159363"/>
    </source>
</evidence>
<protein>
    <submittedName>
        <fullName evidence="1">Uncharacterized protein</fullName>
    </submittedName>
</protein>
<dbReference type="Proteomes" id="UP001159363">
    <property type="component" value="Chromosome 5"/>
</dbReference>
<sequence length="702" mass="76896">MPLGLSPELTLRSGWCETFSLVGVPAVPSFVLSGDWRTESRIEEDAILVEDEVELEDNFCFCDIWDEDDDDDIHFPDCIAEEENPSPESLTIEMVVVPMFSRGSLDVSWDDVTSEVVDSPVLLSPAVLRSFINLGSSVAKHVLSYAYAAMRIDRSLFALNNPGLSRMLSAEFSREFACDLRVTMGNRELGNISEVVVCQNTAVGFVGGTLVFNGVHPGRCDTLLMTGFHAGTSRCPSSPRMERRWNARAGETGSTPRKPVRERYRPAWFPHAKTWETGCRPHQDSFYCSTWQVGNKARVQTFVNEGFEGGPGTEDMRGQAWTWAMTSPDHVGQSVLTTPQRTEDRGHPWKGDIAIVAGPLASPSISIFYYAMTRGGHGNCENWIQGALFKFSVQWFQPEINGEELSTDEDGAGAECKDGRNGIAPRKPVCQRQPISTLASHQGEPGSITGPGRRIFASGNRAGRCRWSAGFLGDLPFPPTPSFRRHSIFTSITLVGSQDFVVKSRPNLFTLPSTAASCSVRSHVIMSQVETREFGGFISRQVGIYTHVPYIIKSGRAGPGPCVPGLRVPSPRTGEDPVPGAVVAAWSLECAAHPGVVQRGSAAEHVVQHLARRVELLEPLLPQLVHPGTDLLLAPEVLRLLPLQPHAQHTDLSVTPRSAPDTQLVQMGTDRPTQLMGIQAVRRKLSTFEGRLPLGTESADQY</sequence>
<evidence type="ECO:0000313" key="1">
    <source>
        <dbReference type="EMBL" id="KAJ8881143.1"/>
    </source>
</evidence>
<dbReference type="EMBL" id="JARBHB010000006">
    <property type="protein sequence ID" value="KAJ8881143.1"/>
    <property type="molecule type" value="Genomic_DNA"/>
</dbReference>
<reference evidence="1 2" key="1">
    <citation type="submission" date="2023-02" db="EMBL/GenBank/DDBJ databases">
        <title>LHISI_Scaffold_Assembly.</title>
        <authorList>
            <person name="Stuart O.P."/>
            <person name="Cleave R."/>
            <person name="Magrath M.J.L."/>
            <person name="Mikheyev A.S."/>
        </authorList>
    </citation>
    <scope>NUCLEOTIDE SEQUENCE [LARGE SCALE GENOMIC DNA]</scope>
    <source>
        <strain evidence="1">Daus_M_001</strain>
        <tissue evidence="1">Leg muscle</tissue>
    </source>
</reference>
<name>A0ABQ9HA00_9NEOP</name>
<proteinExistence type="predicted"/>
<organism evidence="1 2">
    <name type="scientific">Dryococelus australis</name>
    <dbReference type="NCBI Taxonomy" id="614101"/>
    <lineage>
        <taxon>Eukaryota</taxon>
        <taxon>Metazoa</taxon>
        <taxon>Ecdysozoa</taxon>
        <taxon>Arthropoda</taxon>
        <taxon>Hexapoda</taxon>
        <taxon>Insecta</taxon>
        <taxon>Pterygota</taxon>
        <taxon>Neoptera</taxon>
        <taxon>Polyneoptera</taxon>
        <taxon>Phasmatodea</taxon>
        <taxon>Verophasmatodea</taxon>
        <taxon>Anareolatae</taxon>
        <taxon>Phasmatidae</taxon>
        <taxon>Eurycanthinae</taxon>
        <taxon>Dryococelus</taxon>
    </lineage>
</organism>
<keyword evidence="2" id="KW-1185">Reference proteome</keyword>